<dbReference type="InterPro" id="IPR027417">
    <property type="entry name" value="P-loop_NTPase"/>
</dbReference>
<organism evidence="5 6">
    <name type="scientific">Hujiaoplasma nucleasis</name>
    <dbReference type="NCBI Taxonomy" id="2725268"/>
    <lineage>
        <taxon>Bacteria</taxon>
        <taxon>Bacillati</taxon>
        <taxon>Mycoplasmatota</taxon>
        <taxon>Mollicutes</taxon>
        <taxon>Candidatus Izemoplasmatales</taxon>
        <taxon>Hujiaoplasmataceae</taxon>
        <taxon>Hujiaoplasma</taxon>
    </lineage>
</organism>
<dbReference type="Proteomes" id="UP000512167">
    <property type="component" value="Chromosome"/>
</dbReference>
<keyword evidence="3" id="KW-0411">Iron-sulfur</keyword>
<dbReference type="InterPro" id="IPR017896">
    <property type="entry name" value="4Fe4S_Fe-S-bd"/>
</dbReference>
<dbReference type="PROSITE" id="PS51379">
    <property type="entry name" value="4FE4S_FER_2"/>
    <property type="match status" value="2"/>
</dbReference>
<dbReference type="InterPro" id="IPR002586">
    <property type="entry name" value="CobQ/CobB/MinD/ParA_Nub-bd_dom"/>
</dbReference>
<protein>
    <submittedName>
        <fullName evidence="5">4Fe-4S binding protein</fullName>
    </submittedName>
</protein>
<keyword evidence="2" id="KW-0408">Iron</keyword>
<dbReference type="Gene3D" id="3.40.50.300">
    <property type="entry name" value="P-loop containing nucleotide triphosphate hydrolases"/>
    <property type="match status" value="1"/>
</dbReference>
<dbReference type="Pfam" id="PF01656">
    <property type="entry name" value="CbiA"/>
    <property type="match status" value="1"/>
</dbReference>
<dbReference type="Pfam" id="PF00037">
    <property type="entry name" value="Fer4"/>
    <property type="match status" value="2"/>
</dbReference>
<dbReference type="SUPFAM" id="SSF52540">
    <property type="entry name" value="P-loop containing nucleoside triphosphate hydrolases"/>
    <property type="match status" value="1"/>
</dbReference>
<evidence type="ECO:0000313" key="6">
    <source>
        <dbReference type="Proteomes" id="UP000512167"/>
    </source>
</evidence>
<dbReference type="GO" id="GO:0051536">
    <property type="term" value="F:iron-sulfur cluster binding"/>
    <property type="evidence" value="ECO:0007669"/>
    <property type="project" value="UniProtKB-KW"/>
</dbReference>
<gene>
    <name evidence="5" type="ORF">HF295_07465</name>
</gene>
<evidence type="ECO:0000256" key="3">
    <source>
        <dbReference type="ARBA" id="ARBA00023014"/>
    </source>
</evidence>
<evidence type="ECO:0000256" key="1">
    <source>
        <dbReference type="ARBA" id="ARBA00022723"/>
    </source>
</evidence>
<name>A0A7L6N825_9MOLU</name>
<reference evidence="5 6" key="1">
    <citation type="submission" date="2020-04" db="EMBL/GenBank/DDBJ databases">
        <authorList>
            <person name="Zheng R.K."/>
            <person name="Sun C.M."/>
        </authorList>
    </citation>
    <scope>NUCLEOTIDE SEQUENCE [LARGE SCALE GENOMIC DNA]</scope>
    <source>
        <strain evidence="6">zrk29</strain>
    </source>
</reference>
<dbReference type="PROSITE" id="PS00198">
    <property type="entry name" value="4FE4S_FER_1"/>
    <property type="match status" value="1"/>
</dbReference>
<dbReference type="RefSeq" id="WP_312031541.1">
    <property type="nucleotide sequence ID" value="NZ_CP051151.1"/>
</dbReference>
<sequence length="284" mass="31359">MKQLLILSGKGGTGKTTISSSFIYLNQPNQVADCDVEAPNLHLMMKLDLKTSKAYHGLKKAKIIEDKCIGCGLCYEHCRFNAIENNDKYVVNSYKCEGCKVCQIVCPSGAIDFVDTVDGSIDLYGDQPLFSTARLKMGSGNSGLLVSEVKRLLDLNDDQLTIIDGPPGIGCPVIASMSGVDFILLVTEPSMSGLSDLKRIIETIEKTRIKKAVCINKYDINTKISQKIIDYLYDKNIDYLGHIKYDSSVSDLINQGINIVEKESTVSKQIKDIYLKVHLLMTSK</sequence>
<feature type="domain" description="4Fe-4S ferredoxin-type" evidence="4">
    <location>
        <begin position="89"/>
        <end position="116"/>
    </location>
</feature>
<keyword evidence="1" id="KW-0479">Metal-binding</keyword>
<evidence type="ECO:0000259" key="4">
    <source>
        <dbReference type="PROSITE" id="PS51379"/>
    </source>
</evidence>
<dbReference type="PANTHER" id="PTHR43534:SF1">
    <property type="entry name" value="4FE-4S CLUSTER CONTAINING PARA FAMILY ATPASE PROTEIN"/>
    <property type="match status" value="1"/>
</dbReference>
<dbReference type="AlphaFoldDB" id="A0A7L6N825"/>
<dbReference type="KEGG" id="tbk:HF295_07465"/>
<feature type="domain" description="4Fe-4S ferredoxin-type" evidence="4">
    <location>
        <begin position="59"/>
        <end position="88"/>
    </location>
</feature>
<proteinExistence type="predicted"/>
<dbReference type="EMBL" id="CP051151">
    <property type="protein sequence ID" value="QLY40694.1"/>
    <property type="molecule type" value="Genomic_DNA"/>
</dbReference>
<dbReference type="Gene3D" id="3.30.70.20">
    <property type="match status" value="1"/>
</dbReference>
<evidence type="ECO:0000313" key="5">
    <source>
        <dbReference type="EMBL" id="QLY40694.1"/>
    </source>
</evidence>
<dbReference type="PANTHER" id="PTHR43534">
    <property type="entry name" value="MIND SUPERFAMILY P-LOOP ATPASE CONTAINING AN INSERTED FERREDOXIN DOMAIN"/>
    <property type="match status" value="1"/>
</dbReference>
<dbReference type="InterPro" id="IPR017900">
    <property type="entry name" value="4Fe4S_Fe_S_CS"/>
</dbReference>
<accession>A0A7L6N825</accession>
<dbReference type="CDD" id="cd03110">
    <property type="entry name" value="SIMIBI_bact_arch"/>
    <property type="match status" value="1"/>
</dbReference>
<dbReference type="GO" id="GO:0046872">
    <property type="term" value="F:metal ion binding"/>
    <property type="evidence" value="ECO:0007669"/>
    <property type="project" value="UniProtKB-KW"/>
</dbReference>
<keyword evidence="6" id="KW-1185">Reference proteome</keyword>
<evidence type="ECO:0000256" key="2">
    <source>
        <dbReference type="ARBA" id="ARBA00023004"/>
    </source>
</evidence>